<feature type="compositionally biased region" description="Polar residues" evidence="1">
    <location>
        <begin position="491"/>
        <end position="501"/>
    </location>
</feature>
<reference evidence="3 4" key="1">
    <citation type="submission" date="2021-11" db="EMBL/GenBank/DDBJ databases">
        <authorList>
            <person name="Islam A."/>
            <person name="Islam S."/>
            <person name="Flora M.S."/>
            <person name="Rahman M."/>
            <person name="Ziaur R.M."/>
            <person name="Epstein J.H."/>
            <person name="Hassan M."/>
            <person name="Klassen M."/>
            <person name="Woodard K."/>
            <person name="Webb A."/>
            <person name="Webby R.J."/>
            <person name="El Zowalaty M.E."/>
        </authorList>
    </citation>
    <scope>NUCLEOTIDE SEQUENCE [LARGE SCALE GENOMIC DNA]</scope>
    <source>
        <strain evidence="3">Pbs1</strain>
    </source>
</reference>
<comment type="caution">
    <text evidence="3">The sequence shown here is derived from an EMBL/GenBank/DDBJ whole genome shotgun (WGS) entry which is preliminary data.</text>
</comment>
<dbReference type="Pfam" id="PF00581">
    <property type="entry name" value="Rhodanese"/>
    <property type="match status" value="1"/>
</dbReference>
<gene>
    <name evidence="3" type="ORF">PBS001_LOCUS7485</name>
</gene>
<name>A0ABN8D6P3_9STRA</name>
<dbReference type="InterPro" id="IPR001763">
    <property type="entry name" value="Rhodanese-like_dom"/>
</dbReference>
<dbReference type="PANTHER" id="PTHR43268:SF6">
    <property type="entry name" value="THIOSULFATE SULFURTRANSFERASE_RHODANESE-LIKE DOMAIN-CONTAINING PROTEIN 2"/>
    <property type="match status" value="1"/>
</dbReference>
<sequence length="553" mass="61956">MQKATTENDGGTVVLNVCAHKEFLVGHFENALDPKVRNFSEYYAFLQNRVDEMKDKKVLMYCTGGIRCEKASNFLRNQGVDDVHQLKDGIHKYLEVYQDGGFFRGKNFVFDKRVLMGAEHSSTCIECQTPYDEFSGRKIEKLYGKKIVAKAKKYAETHCVKKKTPLEIAHEILVKNGYQLSSPQELTATTATPLVVETSESEDRSDVVTAHQPLTTKSPEMLTKEQLKLIETRRQEALARRRRVQLAGRDHSYFSAVIQPDSAEYMRHHVPPAGVSIQGHHLSSLEGFGMASSRPDIQVNSEPHRVVTPDTISATDQVVDTAHARSQCFWDDLEAAAEIVQWENEQLAEATLLQPPVTTATSSDHAFDTVQNEAQHHTEVEAATTQAAAVISLSQELLAAAEIIQWENEHEVSHELSAINKQGDSSCSDHEHDAPQFQLLPVDDFKQQDENLSESIQPHDNITSQLNRRNSNSLLKSNAHCMRPQALPATSALQRSSTVSSEAAKPSGEHQRNPTSSYSSLHQRDPTTEFIDKHLLEDKLEFSVLEFLDMMLA</sequence>
<feature type="domain" description="Rhodanese" evidence="2">
    <location>
        <begin position="8"/>
        <end position="102"/>
    </location>
</feature>
<dbReference type="PROSITE" id="PS50206">
    <property type="entry name" value="RHODANESE_3"/>
    <property type="match status" value="1"/>
</dbReference>
<keyword evidence="4" id="KW-1185">Reference proteome</keyword>
<dbReference type="SUPFAM" id="SSF52821">
    <property type="entry name" value="Rhodanese/Cell cycle control phosphatase"/>
    <property type="match status" value="1"/>
</dbReference>
<protein>
    <recommendedName>
        <fullName evidence="2">Rhodanese domain-containing protein</fullName>
    </recommendedName>
</protein>
<evidence type="ECO:0000313" key="4">
    <source>
        <dbReference type="Proteomes" id="UP001158986"/>
    </source>
</evidence>
<proteinExistence type="predicted"/>
<dbReference type="InterPro" id="IPR036873">
    <property type="entry name" value="Rhodanese-like_dom_sf"/>
</dbReference>
<evidence type="ECO:0000256" key="1">
    <source>
        <dbReference type="SAM" id="MobiDB-lite"/>
    </source>
</evidence>
<dbReference type="SMART" id="SM00450">
    <property type="entry name" value="RHOD"/>
    <property type="match status" value="1"/>
</dbReference>
<dbReference type="Gene3D" id="3.40.250.10">
    <property type="entry name" value="Rhodanese-like domain"/>
    <property type="match status" value="1"/>
</dbReference>
<evidence type="ECO:0000313" key="3">
    <source>
        <dbReference type="EMBL" id="CAH0521025.1"/>
    </source>
</evidence>
<accession>A0ABN8D6P3</accession>
<evidence type="ECO:0000259" key="2">
    <source>
        <dbReference type="PROSITE" id="PS50206"/>
    </source>
</evidence>
<organism evidence="3 4">
    <name type="scientific">Peronospora belbahrii</name>
    <dbReference type="NCBI Taxonomy" id="622444"/>
    <lineage>
        <taxon>Eukaryota</taxon>
        <taxon>Sar</taxon>
        <taxon>Stramenopiles</taxon>
        <taxon>Oomycota</taxon>
        <taxon>Peronosporomycetes</taxon>
        <taxon>Peronosporales</taxon>
        <taxon>Peronosporaceae</taxon>
        <taxon>Peronospora</taxon>
    </lineage>
</organism>
<dbReference type="PANTHER" id="PTHR43268">
    <property type="entry name" value="THIOSULFATE SULFURTRANSFERASE/RHODANESE-LIKE DOMAIN-CONTAINING PROTEIN 2"/>
    <property type="match status" value="1"/>
</dbReference>
<dbReference type="Proteomes" id="UP001158986">
    <property type="component" value="Unassembled WGS sequence"/>
</dbReference>
<feature type="region of interest" description="Disordered" evidence="1">
    <location>
        <begin position="488"/>
        <end position="525"/>
    </location>
</feature>
<dbReference type="InterPro" id="IPR020936">
    <property type="entry name" value="TrhO"/>
</dbReference>
<dbReference type="EMBL" id="CAKLCB010000374">
    <property type="protein sequence ID" value="CAH0521025.1"/>
    <property type="molecule type" value="Genomic_DNA"/>
</dbReference>